<keyword evidence="2" id="KW-1185">Reference proteome</keyword>
<proteinExistence type="predicted"/>
<sequence length="184" mass="20637">MYSSTDHTSRSDHALYDKFDHPICSPLIRKLSTAFLKDVLHYQLTPKLILPATRTFRDLFTQLRTHGTSPTGQIEPYQSAQDALSSLRQLNILRHSQLVAPILGTARDMHSGTARSNRPDHALDILRILNSSCQAETINSLRRCINPKAAFSSHLIPKLLSAQSAALDWFTLQQQQLSSRAQHG</sequence>
<name>A0A2Z7BJR6_9LAMI</name>
<evidence type="ECO:0000313" key="2">
    <source>
        <dbReference type="Proteomes" id="UP000250235"/>
    </source>
</evidence>
<reference evidence="1 2" key="1">
    <citation type="journal article" date="2015" name="Proc. Natl. Acad. Sci. U.S.A.">
        <title>The resurrection genome of Boea hygrometrica: A blueprint for survival of dehydration.</title>
        <authorList>
            <person name="Xiao L."/>
            <person name="Yang G."/>
            <person name="Zhang L."/>
            <person name="Yang X."/>
            <person name="Zhao S."/>
            <person name="Ji Z."/>
            <person name="Zhou Q."/>
            <person name="Hu M."/>
            <person name="Wang Y."/>
            <person name="Chen M."/>
            <person name="Xu Y."/>
            <person name="Jin H."/>
            <person name="Xiao X."/>
            <person name="Hu G."/>
            <person name="Bao F."/>
            <person name="Hu Y."/>
            <person name="Wan P."/>
            <person name="Li L."/>
            <person name="Deng X."/>
            <person name="Kuang T."/>
            <person name="Xiang C."/>
            <person name="Zhu J.K."/>
            <person name="Oliver M.J."/>
            <person name="He Y."/>
        </authorList>
    </citation>
    <scope>NUCLEOTIDE SEQUENCE [LARGE SCALE GENOMIC DNA]</scope>
    <source>
        <strain evidence="2">cv. XS01</strain>
    </source>
</reference>
<protein>
    <submittedName>
        <fullName evidence="1">Uncharacterized protein</fullName>
    </submittedName>
</protein>
<accession>A0A2Z7BJR6</accession>
<gene>
    <name evidence="1" type="ORF">F511_20251</name>
</gene>
<dbReference type="AlphaFoldDB" id="A0A2Z7BJR6"/>
<evidence type="ECO:0000313" key="1">
    <source>
        <dbReference type="EMBL" id="KZV32221.1"/>
    </source>
</evidence>
<organism evidence="1 2">
    <name type="scientific">Dorcoceras hygrometricum</name>
    <dbReference type="NCBI Taxonomy" id="472368"/>
    <lineage>
        <taxon>Eukaryota</taxon>
        <taxon>Viridiplantae</taxon>
        <taxon>Streptophyta</taxon>
        <taxon>Embryophyta</taxon>
        <taxon>Tracheophyta</taxon>
        <taxon>Spermatophyta</taxon>
        <taxon>Magnoliopsida</taxon>
        <taxon>eudicotyledons</taxon>
        <taxon>Gunneridae</taxon>
        <taxon>Pentapetalae</taxon>
        <taxon>asterids</taxon>
        <taxon>lamiids</taxon>
        <taxon>Lamiales</taxon>
        <taxon>Gesneriaceae</taxon>
        <taxon>Didymocarpoideae</taxon>
        <taxon>Trichosporeae</taxon>
        <taxon>Loxocarpinae</taxon>
        <taxon>Dorcoceras</taxon>
    </lineage>
</organism>
<dbReference type="Proteomes" id="UP000250235">
    <property type="component" value="Unassembled WGS sequence"/>
</dbReference>
<dbReference type="EMBL" id="KV006904">
    <property type="protein sequence ID" value="KZV32221.1"/>
    <property type="molecule type" value="Genomic_DNA"/>
</dbReference>